<dbReference type="KEGG" id="cphy:B5808_07715"/>
<dbReference type="InterPro" id="IPR029058">
    <property type="entry name" value="AB_hydrolase_fold"/>
</dbReference>
<dbReference type="GO" id="GO:0008236">
    <property type="term" value="F:serine-type peptidase activity"/>
    <property type="evidence" value="ECO:0007669"/>
    <property type="project" value="InterPro"/>
</dbReference>
<dbReference type="Gene3D" id="1.20.1440.110">
    <property type="entry name" value="acylaminoacyl peptidase"/>
    <property type="match status" value="1"/>
</dbReference>
<evidence type="ECO:0000256" key="1">
    <source>
        <dbReference type="ARBA" id="ARBA00008645"/>
    </source>
</evidence>
<dbReference type="PANTHER" id="PTHR22946:SF12">
    <property type="entry name" value="CONIDIAL PIGMENT BIOSYNTHESIS PROTEIN AYG1 (AFU_ORTHOLOGUE AFUA_2G17550)"/>
    <property type="match status" value="1"/>
</dbReference>
<organism evidence="2 3">
    <name type="scientific">Cnuibacter physcomitrellae</name>
    <dbReference type="NCBI Taxonomy" id="1619308"/>
    <lineage>
        <taxon>Bacteria</taxon>
        <taxon>Bacillati</taxon>
        <taxon>Actinomycetota</taxon>
        <taxon>Actinomycetes</taxon>
        <taxon>Micrococcales</taxon>
        <taxon>Microbacteriaceae</taxon>
        <taxon>Cnuibacter</taxon>
    </lineage>
</organism>
<dbReference type="PANTHER" id="PTHR22946">
    <property type="entry name" value="DIENELACTONE HYDROLASE DOMAIN-CONTAINING PROTEIN-RELATED"/>
    <property type="match status" value="1"/>
</dbReference>
<dbReference type="GO" id="GO:0004177">
    <property type="term" value="F:aminopeptidase activity"/>
    <property type="evidence" value="ECO:0007669"/>
    <property type="project" value="UniProtKB-KW"/>
</dbReference>
<proteinExistence type="inferred from homology"/>
<dbReference type="InterPro" id="IPR001375">
    <property type="entry name" value="Peptidase_S9_cat"/>
</dbReference>
<dbReference type="RefSeq" id="WP_085019241.1">
    <property type="nucleotide sequence ID" value="NZ_BMHD01000001.1"/>
</dbReference>
<dbReference type="AlphaFoldDB" id="A0A1X9LIV8"/>
<keyword evidence="2" id="KW-0031">Aminopeptidase</keyword>
<reference evidence="2 3" key="1">
    <citation type="submission" date="2017-04" db="EMBL/GenBank/DDBJ databases">
        <authorList>
            <person name="Afonso C.L."/>
            <person name="Miller P.J."/>
            <person name="Scott M.A."/>
            <person name="Spackman E."/>
            <person name="Goraichik I."/>
            <person name="Dimitrov K.M."/>
            <person name="Suarez D.L."/>
            <person name="Swayne D.E."/>
        </authorList>
    </citation>
    <scope>NUCLEOTIDE SEQUENCE [LARGE SCALE GENOMIC DNA]</scope>
    <source>
        <strain evidence="3">XA(T)</strain>
    </source>
</reference>
<gene>
    <name evidence="2" type="ORF">B5808_07715</name>
</gene>
<dbReference type="Pfam" id="PF00326">
    <property type="entry name" value="Peptidase_S9"/>
    <property type="match status" value="1"/>
</dbReference>
<protein>
    <submittedName>
        <fullName evidence="2">Dipeptidyl aminopeptidase</fullName>
    </submittedName>
</protein>
<dbReference type="SUPFAM" id="SSF53474">
    <property type="entry name" value="alpha/beta-Hydrolases"/>
    <property type="match status" value="1"/>
</dbReference>
<keyword evidence="3" id="KW-1185">Reference proteome</keyword>
<dbReference type="GO" id="GO:0006508">
    <property type="term" value="P:proteolysis"/>
    <property type="evidence" value="ECO:0007669"/>
    <property type="project" value="InterPro"/>
</dbReference>
<dbReference type="Proteomes" id="UP000192775">
    <property type="component" value="Chromosome"/>
</dbReference>
<accession>A0A1X9LIV8</accession>
<name>A0A1X9LIV8_9MICO</name>
<comment type="similarity">
    <text evidence="1">Belongs to the AB hydrolase superfamily.</text>
</comment>
<keyword evidence="2" id="KW-0378">Hydrolase</keyword>
<evidence type="ECO:0000313" key="3">
    <source>
        <dbReference type="Proteomes" id="UP000192775"/>
    </source>
</evidence>
<dbReference type="Gene3D" id="3.40.50.1820">
    <property type="entry name" value="alpha/beta hydrolase"/>
    <property type="match status" value="1"/>
</dbReference>
<dbReference type="EMBL" id="CP020715">
    <property type="protein sequence ID" value="ARJ05103.1"/>
    <property type="molecule type" value="Genomic_DNA"/>
</dbReference>
<dbReference type="STRING" id="1619308.B5808_07715"/>
<sequence>MALLDRFAGPHEAYRVGFYRGDDHDFDVRILLGMAAYGATEPGEVLATIADVSDGDHQGWFDAWNDLGRRLTVAAEAAAAAGHSESASRLHLRAASYLGTALHGVDALADQSVLLPVFRAQQAAWNAFIDTTSVTTERLSIPLGDITMPAVLFSPSGDDGARRPTLVMVNGSDGATSDLWASGLAGGLARGYRVLVFDGPGQQTLLFEQGIPFRPDWEAVVTPIVDLLLDRSDVDPERLALYGISQAGYWVPRTLAFEHRFAAAIADPGVVDVSESWLSHFPKSMVSLLDRGEKERFDHEMELGMRFAGGLAASWSFRARPYGTQGYFDTMTEVRRYTITDELAAKITTPLFITAPEGEQFWPGQSERLAQLTSTVSTLCRFTSAEGGDHHCQPLARQLTDQRMYDWLDERLA</sequence>
<evidence type="ECO:0000313" key="2">
    <source>
        <dbReference type="EMBL" id="ARJ05103.1"/>
    </source>
</evidence>
<keyword evidence="2" id="KW-0645">Protease</keyword>
<dbReference type="InterPro" id="IPR050261">
    <property type="entry name" value="FrsA_esterase"/>
</dbReference>